<dbReference type="InterPro" id="IPR038332">
    <property type="entry name" value="PPE_sf"/>
</dbReference>
<dbReference type="Gene3D" id="1.20.1260.20">
    <property type="entry name" value="PPE superfamily"/>
    <property type="match status" value="1"/>
</dbReference>
<evidence type="ECO:0000256" key="1">
    <source>
        <dbReference type="SAM" id="MobiDB-lite"/>
    </source>
</evidence>
<dbReference type="EMBL" id="JADLQN010000001">
    <property type="protein sequence ID" value="MBF6354244.1"/>
    <property type="molecule type" value="Genomic_DNA"/>
</dbReference>
<evidence type="ECO:0008006" key="4">
    <source>
        <dbReference type="Google" id="ProtNLM"/>
    </source>
</evidence>
<evidence type="ECO:0000313" key="2">
    <source>
        <dbReference type="EMBL" id="MBF6354244.1"/>
    </source>
</evidence>
<feature type="region of interest" description="Disordered" evidence="1">
    <location>
        <begin position="309"/>
        <end position="335"/>
    </location>
</feature>
<dbReference type="InterPro" id="IPR036691">
    <property type="entry name" value="Endo/exonu/phosph_ase_sf"/>
</dbReference>
<dbReference type="RefSeq" id="WP_195001033.1">
    <property type="nucleotide sequence ID" value="NZ_JADLQN010000001.1"/>
</dbReference>
<name>A0ABS0D6Y5_9NOCA</name>
<organism evidence="2 3">
    <name type="scientific">Nocardia higoensis</name>
    <dbReference type="NCBI Taxonomy" id="228599"/>
    <lineage>
        <taxon>Bacteria</taxon>
        <taxon>Bacillati</taxon>
        <taxon>Actinomycetota</taxon>
        <taxon>Actinomycetes</taxon>
        <taxon>Mycobacteriales</taxon>
        <taxon>Nocardiaceae</taxon>
        <taxon>Nocardia</taxon>
    </lineage>
</organism>
<comment type="caution">
    <text evidence="2">The sequence shown here is derived from an EMBL/GenBank/DDBJ whole genome shotgun (WGS) entry which is preliminary data.</text>
</comment>
<protein>
    <recommendedName>
        <fullName evidence="4">WXG100 family type VII secretion target</fullName>
    </recommendedName>
</protein>
<sequence length="335" mass="37156">MVALASESATLPCRRFWWLEAAHRCEHHSFMGSVVSVWDLDADPAQLEAYEAAWKAQAEKLSWAADTIVSAANRVVGGYWDGPAAHRYDEHRRKLVRDLDEAADLTGEVARAVGDCVQTLRFNQNLLDEARAKVAQQVRCVVTGVDGKVDLYPEDDDQVTLTNDLVQTYEQIRARVDGTLNQRLEVVNAAIERVREWADTWSGRTVRMLNYNIQQGGGGNTLFDDQGHQKEDMARLAQKLVNGGVDIATVQEVFRDGAKELERQLNLLAGPGEKWEVHFGPASSKLQAEDLEREVFGNAVIVRTDDNVSTSDVTVTPLGPGDEKRSAIDVDITVD</sequence>
<dbReference type="Proteomes" id="UP000707731">
    <property type="component" value="Unassembled WGS sequence"/>
</dbReference>
<dbReference type="Gene3D" id="3.60.10.10">
    <property type="entry name" value="Endonuclease/exonuclease/phosphatase"/>
    <property type="match status" value="1"/>
</dbReference>
<accession>A0ABS0D6Y5</accession>
<keyword evidence="3" id="KW-1185">Reference proteome</keyword>
<gene>
    <name evidence="2" type="ORF">IU449_06770</name>
</gene>
<reference evidence="2 3" key="1">
    <citation type="submission" date="2020-10" db="EMBL/GenBank/DDBJ databases">
        <title>Identification of Nocardia species via Next-generation sequencing and recognition of intraspecies genetic diversity.</title>
        <authorList>
            <person name="Li P."/>
            <person name="Li P."/>
            <person name="Lu B."/>
        </authorList>
    </citation>
    <scope>NUCLEOTIDE SEQUENCE [LARGE SCALE GENOMIC DNA]</scope>
    <source>
        <strain evidence="2 3">BJ06-0143</strain>
    </source>
</reference>
<proteinExistence type="predicted"/>
<evidence type="ECO:0000313" key="3">
    <source>
        <dbReference type="Proteomes" id="UP000707731"/>
    </source>
</evidence>